<keyword evidence="4" id="KW-1185">Reference proteome</keyword>
<sequence>MNQEEQIKKSRDLAKEILLLTRDYLLVSLGFLHIALYQFQSFQLTDNNTIGSNGEMLFYDYKYVLKTYKKEKEALARTYLHMVFHWIFYHPFKIGIEDANLWNLATDIAVENTILELNIKAVETQKDIEQKDVIDILKEKTEITAEKLYKYFWRNPLAENQLKEYDALFKRDDHSIWGFNPKRKQFDNQIDEEFVYKKFEEQKEEYQEEIKEEWEKISERVKVELETFSKDRGEEATALIQNIKEVHRDHYDYGEFLRQFSVLSEEIQVNNDEFDFGFYTYGMQLYGNLPLIEPLEHKEVYKIKDFVIALDTSGSCSGEVVQGFLNKTYSIMKSTENFFRKVNIHIIQCDAKIQQDTKITSDEEFENFMDNLQLFGFGGTDFRPVFYYVEQLIEQGEFDNLKGLIYFTDGYGIFPEWRPKYDVAFVFLDENYNEKKIPSWAIKLVLQEDELKI</sequence>
<organism evidence="3 4">
    <name type="scientific">Alkalibaculum bacchi</name>
    <dbReference type="NCBI Taxonomy" id="645887"/>
    <lineage>
        <taxon>Bacteria</taxon>
        <taxon>Bacillati</taxon>
        <taxon>Bacillota</taxon>
        <taxon>Clostridia</taxon>
        <taxon>Eubacteriales</taxon>
        <taxon>Eubacteriaceae</taxon>
        <taxon>Alkalibaculum</taxon>
    </lineage>
</organism>
<dbReference type="Gene3D" id="3.40.50.410">
    <property type="entry name" value="von Willebrand factor, type A domain"/>
    <property type="match status" value="1"/>
</dbReference>
<dbReference type="Pfam" id="PF13203">
    <property type="entry name" value="DUF2201_N"/>
    <property type="match status" value="1"/>
</dbReference>
<name>A0A366IH66_9FIRM</name>
<evidence type="ECO:0000259" key="2">
    <source>
        <dbReference type="Pfam" id="PF13203"/>
    </source>
</evidence>
<dbReference type="SUPFAM" id="SSF53300">
    <property type="entry name" value="vWA-like"/>
    <property type="match status" value="1"/>
</dbReference>
<gene>
    <name evidence="3" type="ORF">DES36_10160</name>
</gene>
<dbReference type="Proteomes" id="UP000253490">
    <property type="component" value="Unassembled WGS sequence"/>
</dbReference>
<dbReference type="RefSeq" id="WP_113919222.1">
    <property type="nucleotide sequence ID" value="NZ_QNRX01000001.1"/>
</dbReference>
<dbReference type="CDD" id="cd00198">
    <property type="entry name" value="vWFA"/>
    <property type="match status" value="1"/>
</dbReference>
<dbReference type="PANTHER" id="PTHR38730:SF1">
    <property type="entry name" value="SLL7028 PROTEIN"/>
    <property type="match status" value="1"/>
</dbReference>
<dbReference type="AlphaFoldDB" id="A0A366IH66"/>
<evidence type="ECO:0000313" key="3">
    <source>
        <dbReference type="EMBL" id="RBP70009.1"/>
    </source>
</evidence>
<evidence type="ECO:0000259" key="1">
    <source>
        <dbReference type="Pfam" id="PF09967"/>
    </source>
</evidence>
<feature type="domain" description="VWA-like" evidence="1">
    <location>
        <begin position="307"/>
        <end position="444"/>
    </location>
</feature>
<protein>
    <submittedName>
        <fullName evidence="3">Putative metal-dependent peptidase</fullName>
    </submittedName>
</protein>
<dbReference type="PANTHER" id="PTHR38730">
    <property type="entry name" value="SLL7028 PROTEIN"/>
    <property type="match status" value="1"/>
</dbReference>
<feature type="domain" description="Putative metallopeptidase" evidence="2">
    <location>
        <begin position="38"/>
        <end position="260"/>
    </location>
</feature>
<accession>A0A366IH66</accession>
<dbReference type="EMBL" id="QNRX01000001">
    <property type="protein sequence ID" value="RBP70009.1"/>
    <property type="molecule type" value="Genomic_DNA"/>
</dbReference>
<dbReference type="InterPro" id="IPR018698">
    <property type="entry name" value="VWA-like_dom"/>
</dbReference>
<dbReference type="InterPro" id="IPR036465">
    <property type="entry name" value="vWFA_dom_sf"/>
</dbReference>
<proteinExistence type="predicted"/>
<dbReference type="Pfam" id="PF09967">
    <property type="entry name" value="DUF2201"/>
    <property type="match status" value="1"/>
</dbReference>
<reference evidence="3 4" key="1">
    <citation type="submission" date="2018-06" db="EMBL/GenBank/DDBJ databases">
        <title>Genomic Encyclopedia of Type Strains, Phase IV (KMG-IV): sequencing the most valuable type-strain genomes for metagenomic binning, comparative biology and taxonomic classification.</title>
        <authorList>
            <person name="Goeker M."/>
        </authorList>
    </citation>
    <scope>NUCLEOTIDE SEQUENCE [LARGE SCALE GENOMIC DNA]</scope>
    <source>
        <strain evidence="3 4">DSM 22112</strain>
    </source>
</reference>
<dbReference type="OrthoDB" id="9809307at2"/>
<evidence type="ECO:0000313" key="4">
    <source>
        <dbReference type="Proteomes" id="UP000253490"/>
    </source>
</evidence>
<dbReference type="InterPro" id="IPR025154">
    <property type="entry name" value="Put_metallopeptidase_dom"/>
</dbReference>
<comment type="caution">
    <text evidence="3">The sequence shown here is derived from an EMBL/GenBank/DDBJ whole genome shotgun (WGS) entry which is preliminary data.</text>
</comment>